<protein>
    <submittedName>
        <fullName evidence="5">N-succinyldiaminopimelate aminotransferase</fullName>
        <ecNumber evidence="5">2.6.1.83</ecNumber>
    </submittedName>
</protein>
<evidence type="ECO:0000259" key="4">
    <source>
        <dbReference type="Pfam" id="PF00155"/>
    </source>
</evidence>
<organism evidence="5 6">
    <name type="scientific">Bifidobacterium [indicum] DSM 20214 = LMG 11587</name>
    <dbReference type="NCBI Taxonomy" id="1341694"/>
    <lineage>
        <taxon>Bacteria</taxon>
        <taxon>Bacillati</taxon>
        <taxon>Actinomycetota</taxon>
        <taxon>Actinomycetes</taxon>
        <taxon>Bifidobacteriales</taxon>
        <taxon>Bifidobacteriaceae</taxon>
        <taxon>Bifidobacterium</taxon>
    </lineage>
</organism>
<dbReference type="PANTHER" id="PTHR42832:SF3">
    <property type="entry name" value="L-GLUTAMINE--4-(METHYLSULFANYL)-2-OXOBUTANOATE AMINOTRANSFERASE"/>
    <property type="match status" value="1"/>
</dbReference>
<dbReference type="GO" id="GO:0010285">
    <property type="term" value="F:L,L-diaminopimelate aminotransferase activity"/>
    <property type="evidence" value="ECO:0007669"/>
    <property type="project" value="UniProtKB-EC"/>
</dbReference>
<keyword evidence="3 5" id="KW-0808">Transferase</keyword>
<dbReference type="GO" id="GO:0030170">
    <property type="term" value="F:pyridoxal phosphate binding"/>
    <property type="evidence" value="ECO:0007669"/>
    <property type="project" value="InterPro"/>
</dbReference>
<dbReference type="EMBL" id="CP006018">
    <property type="protein sequence ID" value="AIC92370.1"/>
    <property type="molecule type" value="Genomic_DNA"/>
</dbReference>
<comment type="cofactor">
    <cofactor evidence="1">
        <name>pyridoxal 5'-phosphate</name>
        <dbReference type="ChEBI" id="CHEBI:597326"/>
    </cofactor>
</comment>
<evidence type="ECO:0000256" key="2">
    <source>
        <dbReference type="ARBA" id="ARBA00022576"/>
    </source>
</evidence>
<dbReference type="Gene3D" id="3.40.640.10">
    <property type="entry name" value="Type I PLP-dependent aspartate aminotransferase-like (Major domain)"/>
    <property type="match status" value="1"/>
</dbReference>
<evidence type="ECO:0000256" key="1">
    <source>
        <dbReference type="ARBA" id="ARBA00001933"/>
    </source>
</evidence>
<gene>
    <name evidence="5" type="ORF">BINDI_1108</name>
</gene>
<dbReference type="AlphaFoldDB" id="A0A087VV61"/>
<evidence type="ECO:0000313" key="6">
    <source>
        <dbReference type="Proteomes" id="UP000028569"/>
    </source>
</evidence>
<dbReference type="InterPro" id="IPR004839">
    <property type="entry name" value="Aminotransferase_I/II_large"/>
</dbReference>
<feature type="domain" description="Aminotransferase class I/classII large" evidence="4">
    <location>
        <begin position="30"/>
        <end position="375"/>
    </location>
</feature>
<keyword evidence="2 5" id="KW-0032">Aminotransferase</keyword>
<dbReference type="RefSeq" id="WP_033490681.1">
    <property type="nucleotide sequence ID" value="NZ_CP006018.1"/>
</dbReference>
<proteinExistence type="predicted"/>
<dbReference type="KEGG" id="bii:BINDI_1108"/>
<dbReference type="PANTHER" id="PTHR42832">
    <property type="entry name" value="AMINO ACID AMINOTRANSFERASE"/>
    <property type="match status" value="1"/>
</dbReference>
<dbReference type="Pfam" id="PF00155">
    <property type="entry name" value="Aminotran_1_2"/>
    <property type="match status" value="1"/>
</dbReference>
<name>A0A087VV61_9BIFI</name>
<dbReference type="EC" id="2.6.1.83" evidence="5"/>
<dbReference type="NCBIfam" id="TIGR03539">
    <property type="entry name" value="DapC_actino"/>
    <property type="match status" value="1"/>
</dbReference>
<accession>A0A087VV61</accession>
<dbReference type="OrthoDB" id="9813612at2"/>
<dbReference type="InterPro" id="IPR015421">
    <property type="entry name" value="PyrdxlP-dep_Trfase_major"/>
</dbReference>
<dbReference type="InterPro" id="IPR015424">
    <property type="entry name" value="PyrdxlP-dep_Trfase"/>
</dbReference>
<evidence type="ECO:0000256" key="3">
    <source>
        <dbReference type="ARBA" id="ARBA00022679"/>
    </source>
</evidence>
<evidence type="ECO:0000313" key="5">
    <source>
        <dbReference type="EMBL" id="AIC92370.1"/>
    </source>
</evidence>
<dbReference type="InterPro" id="IPR019880">
    <property type="entry name" value="OxyQ"/>
</dbReference>
<dbReference type="Proteomes" id="UP000028569">
    <property type="component" value="Chromosome"/>
</dbReference>
<dbReference type="CDD" id="cd00609">
    <property type="entry name" value="AAT_like"/>
    <property type="match status" value="1"/>
</dbReference>
<dbReference type="InterPro" id="IPR050881">
    <property type="entry name" value="LL-DAP_aminotransferase"/>
</dbReference>
<dbReference type="SUPFAM" id="SSF53383">
    <property type="entry name" value="PLP-dependent transferases"/>
    <property type="match status" value="1"/>
</dbReference>
<sequence>MGFQTFSSPYDWSRIDRYRRIASAVPGGVADLSVGSPVDTVPDSVQDALARSADGKDAHGYPATIGSPVLRQALKDWFRSERGVDLDSCGASLLPTVGSKEAVSLMASLLHLGEGDVVVQPAVSYPTYAIGTQLSGARVVTVDDPADVESWVSIPGVRAIWVNSPSNPTGAVLDAEDLAAIVRAARSIGAVVLSDECYALLTWTPGGPAGEPAPCILDPEVCQGSADGLICLYSLSKQSNMAGYRSAFMAGDPNLLGPMTTYRKQIGMIISGPVQAAMVAALADRQEVRIQRDRYFRRLSILVDALRSFGYQATMPQGGLYLWVRSRGGDCWEDMETLASLGILPSPGEFYGDSSHLRLSTTVSDAVMDQVADRLGS</sequence>
<dbReference type="HOGENOM" id="CLU_017584_19_1_11"/>
<keyword evidence="6" id="KW-1185">Reference proteome</keyword>
<reference evidence="5 6" key="1">
    <citation type="journal article" date="2014" name="Appl. Environ. Microbiol.">
        <title>Genomic encyclopedia of type strains of the genus Bifidobacterium.</title>
        <authorList>
            <person name="Milani C."/>
            <person name="Lugli G.A."/>
            <person name="Duranti S."/>
            <person name="Turroni F."/>
            <person name="Bottacini F."/>
            <person name="Mangifesta M."/>
            <person name="Sanchez B."/>
            <person name="Viappiani A."/>
            <person name="Mancabelli L."/>
            <person name="Taminiau B."/>
            <person name="Delcenserie V."/>
            <person name="Barrangou R."/>
            <person name="Margolles A."/>
            <person name="van Sinderen D."/>
            <person name="Ventura M."/>
        </authorList>
    </citation>
    <scope>NUCLEOTIDE SEQUENCE [LARGE SCALE GENOMIC DNA]</scope>
    <source>
        <strain evidence="5 6">LMG 11587</strain>
    </source>
</reference>